<dbReference type="STRING" id="1423814.HMPREF0549_0903"/>
<dbReference type="EMBL" id="ACGV01000120">
    <property type="protein sequence ID" value="EEJ40681.1"/>
    <property type="molecule type" value="Genomic_DNA"/>
</dbReference>
<accession>C2ETW7</accession>
<evidence type="ECO:0000313" key="2">
    <source>
        <dbReference type="Proteomes" id="UP000004483"/>
    </source>
</evidence>
<protein>
    <submittedName>
        <fullName evidence="1">Uncharacterized protein</fullName>
    </submittedName>
</protein>
<name>C2ETW7_9LACO</name>
<dbReference type="HOGENOM" id="CLU_3062930_0_0_9"/>
<sequence>MLSTGVVVFEFQYQKQQLTVNRELMLKLQDQIRENLNRADNCTKEKVHNFRNK</sequence>
<comment type="caution">
    <text evidence="1">The sequence shown here is derived from an EMBL/GenBank/DDBJ whole genome shotgun (WGS) entry which is preliminary data.</text>
</comment>
<dbReference type="AlphaFoldDB" id="C2ETW7"/>
<organism evidence="1 2">
    <name type="scientific">Limosilactobacillus vaginalis DSM 5837 = ATCC 49540</name>
    <dbReference type="NCBI Taxonomy" id="1423814"/>
    <lineage>
        <taxon>Bacteria</taxon>
        <taxon>Bacillati</taxon>
        <taxon>Bacillota</taxon>
        <taxon>Bacilli</taxon>
        <taxon>Lactobacillales</taxon>
        <taxon>Lactobacillaceae</taxon>
        <taxon>Limosilactobacillus</taxon>
    </lineage>
</organism>
<evidence type="ECO:0000313" key="1">
    <source>
        <dbReference type="EMBL" id="EEJ40681.1"/>
    </source>
</evidence>
<reference evidence="1 2" key="1">
    <citation type="submission" date="2009-01" db="EMBL/GenBank/DDBJ databases">
        <authorList>
            <person name="Qin X."/>
            <person name="Bachman B."/>
            <person name="Battles P."/>
            <person name="Bell A."/>
            <person name="Bess C."/>
            <person name="Bickham C."/>
            <person name="Chaboub L."/>
            <person name="Chen D."/>
            <person name="Coyle M."/>
            <person name="Deiros D.R."/>
            <person name="Dinh H."/>
            <person name="Forbes L."/>
            <person name="Fowler G."/>
            <person name="Francisco L."/>
            <person name="Fu Q."/>
            <person name="Gubbala S."/>
            <person name="Hale W."/>
            <person name="Han Y."/>
            <person name="Hemphill L."/>
            <person name="Highlander S.K."/>
            <person name="Hirani K."/>
            <person name="Hogues M."/>
            <person name="Jackson L."/>
            <person name="Jakkamsetti A."/>
            <person name="Javaid M."/>
            <person name="Jiang H."/>
            <person name="Korchina V."/>
            <person name="Kovar C."/>
            <person name="Lara F."/>
            <person name="Lee S."/>
            <person name="Mata R."/>
            <person name="Mathew T."/>
            <person name="Moen C."/>
            <person name="Morales K."/>
            <person name="Munidasa M."/>
            <person name="Nazareth L."/>
            <person name="Ngo R."/>
            <person name="Nguyen L."/>
            <person name="Okwuonu G."/>
            <person name="Ongeri F."/>
            <person name="Patil S."/>
            <person name="Petrosino J."/>
            <person name="Pham C."/>
            <person name="Pham P."/>
            <person name="Pu L.-L."/>
            <person name="Puazo M."/>
            <person name="Raj R."/>
            <person name="Reid J."/>
            <person name="Rouhana J."/>
            <person name="Saada N."/>
            <person name="Shang Y."/>
            <person name="Simmons D."/>
            <person name="Thornton R."/>
            <person name="Warren J."/>
            <person name="Weissenberger G."/>
            <person name="Zhang J."/>
            <person name="Zhang L."/>
            <person name="Zhou C."/>
            <person name="Zhu D."/>
            <person name="Muzny D."/>
            <person name="Worley K."/>
            <person name="Gibbs R."/>
        </authorList>
    </citation>
    <scope>NUCLEOTIDE SEQUENCE [LARGE SCALE GENOMIC DNA]</scope>
    <source>
        <strain evidence="1 2">ATCC 49540</strain>
    </source>
</reference>
<gene>
    <name evidence="1" type="ORF">HMPREF0549_0903</name>
</gene>
<proteinExistence type="predicted"/>
<dbReference type="Proteomes" id="UP000004483">
    <property type="component" value="Unassembled WGS sequence"/>
</dbReference>